<name>A0ACC1T7I1_9APHY</name>
<gene>
    <name evidence="1" type="ORF">NM688_g2885</name>
</gene>
<proteinExistence type="predicted"/>
<reference evidence="1" key="1">
    <citation type="submission" date="2022-07" db="EMBL/GenBank/DDBJ databases">
        <title>Genome Sequence of Phlebia brevispora.</title>
        <authorList>
            <person name="Buettner E."/>
        </authorList>
    </citation>
    <scope>NUCLEOTIDE SEQUENCE</scope>
    <source>
        <strain evidence="1">MPL23</strain>
    </source>
</reference>
<dbReference type="Proteomes" id="UP001148662">
    <property type="component" value="Unassembled WGS sequence"/>
</dbReference>
<evidence type="ECO:0000313" key="2">
    <source>
        <dbReference type="Proteomes" id="UP001148662"/>
    </source>
</evidence>
<protein>
    <submittedName>
        <fullName evidence="1">Uncharacterized protein</fullName>
    </submittedName>
</protein>
<organism evidence="1 2">
    <name type="scientific">Phlebia brevispora</name>
    <dbReference type="NCBI Taxonomy" id="194682"/>
    <lineage>
        <taxon>Eukaryota</taxon>
        <taxon>Fungi</taxon>
        <taxon>Dikarya</taxon>
        <taxon>Basidiomycota</taxon>
        <taxon>Agaricomycotina</taxon>
        <taxon>Agaricomycetes</taxon>
        <taxon>Polyporales</taxon>
        <taxon>Meruliaceae</taxon>
        <taxon>Phlebia</taxon>
    </lineage>
</organism>
<evidence type="ECO:0000313" key="1">
    <source>
        <dbReference type="EMBL" id="KAJ3554860.1"/>
    </source>
</evidence>
<dbReference type="EMBL" id="JANHOG010000390">
    <property type="protein sequence ID" value="KAJ3554860.1"/>
    <property type="molecule type" value="Genomic_DNA"/>
</dbReference>
<comment type="caution">
    <text evidence="1">The sequence shown here is derived from an EMBL/GenBank/DDBJ whole genome shotgun (WGS) entry which is preliminary data.</text>
</comment>
<accession>A0ACC1T7I1</accession>
<sequence>MPSAPLRVSADLVLVINARSPVITPHLAHFSMSSTPPSTVFVPSSISGLNLNTTVGALLMGGLISAVLYGITSTQTMVYHQRAHSDHLHIKLAVYALWVLDTFDMCLIVHVLYWYLVTHYGNNSALQTIVWSMVIHVLITSLTQTVVRFMFILRIYSMSQGNKMVTAIIAVASLVDLGTHASLPEDENTICPLTNAEHSLRHGDRDKSALVYAEFAAGFVGDAVAAGYLCYLLHKSRTGIKGIINYVSGTQLPLAGRADHCNYLSSHPVCLSLSLNGRPHLFAFHVQLTVRPNDFIYIALYFQLSKLYVNAYLAMLNARESLRETMRHVSFNLTHGLSTLAVNAPADGRPMHTYPHPESKMEMAVDSGMDAGTLMGLGRHQYSKDTVIP</sequence>
<keyword evidence="2" id="KW-1185">Reference proteome</keyword>